<dbReference type="SUPFAM" id="SSF53448">
    <property type="entry name" value="Nucleotide-diphospho-sugar transferases"/>
    <property type="match status" value="1"/>
</dbReference>
<evidence type="ECO:0008006" key="3">
    <source>
        <dbReference type="Google" id="ProtNLM"/>
    </source>
</evidence>
<proteinExistence type="predicted"/>
<dbReference type="InterPro" id="IPR018641">
    <property type="entry name" value="Trfase_1_rSAM/seldom-assoc"/>
</dbReference>
<name>A0ABR4WD94_9GAMM</name>
<gene>
    <name evidence="1" type="ORF">T9A_01415</name>
</gene>
<evidence type="ECO:0000313" key="1">
    <source>
        <dbReference type="EMBL" id="KGD61466.1"/>
    </source>
</evidence>
<evidence type="ECO:0000313" key="2">
    <source>
        <dbReference type="Proteomes" id="UP000029443"/>
    </source>
</evidence>
<organism evidence="1 2">
    <name type="scientific">Alcanivorax jadensis T9</name>
    <dbReference type="NCBI Taxonomy" id="1177181"/>
    <lineage>
        <taxon>Bacteria</taxon>
        <taxon>Pseudomonadati</taxon>
        <taxon>Pseudomonadota</taxon>
        <taxon>Gammaproteobacteria</taxon>
        <taxon>Oceanospirillales</taxon>
        <taxon>Alcanivoracaceae</taxon>
        <taxon>Alcanivorax</taxon>
    </lineage>
</organism>
<reference evidence="1 2" key="1">
    <citation type="submission" date="2012-09" db="EMBL/GenBank/DDBJ databases">
        <title>Genome Sequence of alkane-degrading Bacterium Alcanivorax jadensis T9.</title>
        <authorList>
            <person name="Lai Q."/>
            <person name="Shao Z."/>
        </authorList>
    </citation>
    <scope>NUCLEOTIDE SEQUENCE [LARGE SCALE GENOMIC DNA]</scope>
    <source>
        <strain evidence="1 2">T9</strain>
    </source>
</reference>
<dbReference type="RefSeq" id="WP_035246428.1">
    <property type="nucleotide sequence ID" value="NZ_ARXU01000004.1"/>
</dbReference>
<dbReference type="InterPro" id="IPR029044">
    <property type="entry name" value="Nucleotide-diphossugar_trans"/>
</dbReference>
<accession>A0ABR4WD94</accession>
<comment type="caution">
    <text evidence="1">The sequence shown here is derived from an EMBL/GenBank/DDBJ whole genome shotgun (WGS) entry which is preliminary data.</text>
</comment>
<dbReference type="PANTHER" id="PTHR36529">
    <property type="entry name" value="SLL1095 PROTEIN"/>
    <property type="match status" value="1"/>
</dbReference>
<dbReference type="PANTHER" id="PTHR36529:SF1">
    <property type="entry name" value="GLYCOSYLTRANSFERASE"/>
    <property type="match status" value="1"/>
</dbReference>
<sequence>MASTESTSQPLLIVFARALQAGRVKTRLIPDFGEEGALTLYRLLLTRTIAAACGFPGRVQLWLDQADTELQALAQRHGWSCHLQQGEDLGEKMAQALNSGLAQADQVLLVGSDCAVLDQDYFEQALQALDKAPVVFGPSEDGGYVLIGSSSQALWHPKRFRGVRFGGEQALADSIACFPGERVVRLPVLWDVDTRDDVIRAQSCGLLPVLQGTE</sequence>
<dbReference type="Proteomes" id="UP000029443">
    <property type="component" value="Unassembled WGS sequence"/>
</dbReference>
<dbReference type="Pfam" id="PF09837">
    <property type="entry name" value="DUF2064"/>
    <property type="match status" value="1"/>
</dbReference>
<keyword evidence="2" id="KW-1185">Reference proteome</keyword>
<protein>
    <recommendedName>
        <fullName evidence="3">Glycosyltransferase</fullName>
    </recommendedName>
</protein>
<dbReference type="Gene3D" id="3.90.550.10">
    <property type="entry name" value="Spore Coat Polysaccharide Biosynthesis Protein SpsA, Chain A"/>
    <property type="match status" value="1"/>
</dbReference>
<dbReference type="NCBIfam" id="TIGR04282">
    <property type="entry name" value="glyco_like_cofC"/>
    <property type="match status" value="1"/>
</dbReference>
<dbReference type="EMBL" id="ARXU01000004">
    <property type="protein sequence ID" value="KGD61466.1"/>
    <property type="molecule type" value="Genomic_DNA"/>
</dbReference>